<evidence type="ECO:0000256" key="1">
    <source>
        <dbReference type="ARBA" id="ARBA00008857"/>
    </source>
</evidence>
<evidence type="ECO:0000313" key="6">
    <source>
        <dbReference type="EMBL" id="QCD42149.1"/>
    </source>
</evidence>
<dbReference type="Gene3D" id="1.10.443.10">
    <property type="entry name" value="Intergrase catalytic core"/>
    <property type="match status" value="1"/>
</dbReference>
<dbReference type="PANTHER" id="PTHR30349:SF41">
    <property type="entry name" value="INTEGRASE_RECOMBINASE PROTEIN MJ0367-RELATED"/>
    <property type="match status" value="1"/>
</dbReference>
<dbReference type="InterPro" id="IPR002104">
    <property type="entry name" value="Integrase_catalytic"/>
</dbReference>
<accession>A0A4P7W2H6</accession>
<feature type="domain" description="Tyr recombinase" evidence="4">
    <location>
        <begin position="248"/>
        <end position="393"/>
    </location>
</feature>
<evidence type="ECO:0000256" key="3">
    <source>
        <dbReference type="ARBA" id="ARBA00023172"/>
    </source>
</evidence>
<keyword evidence="2" id="KW-0238">DNA-binding</keyword>
<evidence type="ECO:0000313" key="7">
    <source>
        <dbReference type="Proteomes" id="UP000297149"/>
    </source>
</evidence>
<dbReference type="KEGG" id="ddb:E7747_07610"/>
<gene>
    <name evidence="6" type="ORF">E7747_07610</name>
</gene>
<evidence type="ECO:0000259" key="4">
    <source>
        <dbReference type="Pfam" id="PF00589"/>
    </source>
</evidence>
<dbReference type="SUPFAM" id="SSF56349">
    <property type="entry name" value="DNA breaking-rejoining enzymes"/>
    <property type="match status" value="1"/>
</dbReference>
<evidence type="ECO:0000256" key="2">
    <source>
        <dbReference type="ARBA" id="ARBA00023125"/>
    </source>
</evidence>
<name>A0A4P7W2H6_9BACT</name>
<dbReference type="Pfam" id="PF13102">
    <property type="entry name" value="Phage_int_SAM_5"/>
    <property type="match status" value="1"/>
</dbReference>
<dbReference type="InterPro" id="IPR013762">
    <property type="entry name" value="Integrase-like_cat_sf"/>
</dbReference>
<keyword evidence="3" id="KW-0233">DNA recombination</keyword>
<dbReference type="InterPro" id="IPR025269">
    <property type="entry name" value="SAM-like_dom"/>
</dbReference>
<evidence type="ECO:0000259" key="5">
    <source>
        <dbReference type="Pfam" id="PF13102"/>
    </source>
</evidence>
<dbReference type="Proteomes" id="UP000297149">
    <property type="component" value="Chromosome"/>
</dbReference>
<protein>
    <submittedName>
        <fullName evidence="6">Site-specific integrase</fullName>
    </submittedName>
</protein>
<sequence>MSKKMCSKNFSSHKKSYNNPNITLHSGVQIACQFTLPTYRENEGCDYIEFYAYDPARGKMRRKRIKLNRIKGITNRRTYARGVMKRLTEQLNKGWNPWIVNDTSDLTVFEEAVSRYEAHIEKMLASGYFRKETYSGYKSYVKIMREYISKKNPIYYAYQFDRKFCVDFLDYVFIERDNGAQTRNNYLNFLRVFCGFLVDKGYLDSKPTDGISPISKRLYKKERECIPLEVVGCIAEYCREKDPEFLFACYLLYYCFIRPVEMTRIKVRHFNLKACTLTIPGELSKNKVTQTITLPKKVIQYGIDLGVFSAPMEYFIFSYRLRPGEKEIDPKHFRDHWDNVRRALKLKREWKFYSLKDTGITEMCDKNVAPRHVKDQARHSSLAITDIYLQKSASKAPGNRDIIGYNGAL</sequence>
<dbReference type="InterPro" id="IPR011010">
    <property type="entry name" value="DNA_brk_join_enz"/>
</dbReference>
<dbReference type="AlphaFoldDB" id="A0A4P7W2H6"/>
<dbReference type="Pfam" id="PF00589">
    <property type="entry name" value="Phage_integrase"/>
    <property type="match status" value="1"/>
</dbReference>
<keyword evidence="7" id="KW-1185">Reference proteome</keyword>
<dbReference type="InterPro" id="IPR010998">
    <property type="entry name" value="Integrase_recombinase_N"/>
</dbReference>
<dbReference type="PANTHER" id="PTHR30349">
    <property type="entry name" value="PHAGE INTEGRASE-RELATED"/>
    <property type="match status" value="1"/>
</dbReference>
<organism evidence="6 7">
    <name type="scientific">Duncaniella dubosii</name>
    <dbReference type="NCBI Taxonomy" id="2518971"/>
    <lineage>
        <taxon>Bacteria</taxon>
        <taxon>Pseudomonadati</taxon>
        <taxon>Bacteroidota</taxon>
        <taxon>Bacteroidia</taxon>
        <taxon>Bacteroidales</taxon>
        <taxon>Muribaculaceae</taxon>
        <taxon>Duncaniella</taxon>
    </lineage>
</organism>
<dbReference type="GO" id="GO:0003677">
    <property type="term" value="F:DNA binding"/>
    <property type="evidence" value="ECO:0007669"/>
    <property type="project" value="UniProtKB-KW"/>
</dbReference>
<dbReference type="RefSeq" id="WP_136415139.1">
    <property type="nucleotide sequence ID" value="NZ_CBFGAE010000047.1"/>
</dbReference>
<dbReference type="Gene3D" id="1.10.150.130">
    <property type="match status" value="1"/>
</dbReference>
<proteinExistence type="inferred from homology"/>
<feature type="domain" description="Phage integrase SAM-like" evidence="5">
    <location>
        <begin position="116"/>
        <end position="207"/>
    </location>
</feature>
<dbReference type="GO" id="GO:0006310">
    <property type="term" value="P:DNA recombination"/>
    <property type="evidence" value="ECO:0007669"/>
    <property type="project" value="UniProtKB-KW"/>
</dbReference>
<dbReference type="EMBL" id="CP039396">
    <property type="protein sequence ID" value="QCD42149.1"/>
    <property type="molecule type" value="Genomic_DNA"/>
</dbReference>
<comment type="similarity">
    <text evidence="1">Belongs to the 'phage' integrase family.</text>
</comment>
<dbReference type="InterPro" id="IPR050090">
    <property type="entry name" value="Tyrosine_recombinase_XerCD"/>
</dbReference>
<reference evidence="7" key="1">
    <citation type="submission" date="2019-02" db="EMBL/GenBank/DDBJ databases">
        <title>Isolation and identification of novel species under the genus Muribaculum.</title>
        <authorList>
            <person name="Miyake S."/>
            <person name="Ding Y."/>
            <person name="Low A."/>
            <person name="Soh M."/>
            <person name="Seedorf H."/>
        </authorList>
    </citation>
    <scope>NUCLEOTIDE SEQUENCE [LARGE SCALE GENOMIC DNA]</scope>
    <source>
        <strain evidence="7">H5</strain>
    </source>
</reference>
<dbReference type="CDD" id="cd00397">
    <property type="entry name" value="DNA_BRE_C"/>
    <property type="match status" value="1"/>
</dbReference>
<dbReference type="GO" id="GO:0015074">
    <property type="term" value="P:DNA integration"/>
    <property type="evidence" value="ECO:0007669"/>
    <property type="project" value="InterPro"/>
</dbReference>